<proteinExistence type="inferred from homology"/>
<keyword evidence="3" id="KW-0408">Iron</keyword>
<evidence type="ECO:0008006" key="6">
    <source>
        <dbReference type="Google" id="ProtNLM"/>
    </source>
</evidence>
<dbReference type="Proteomes" id="UP001634007">
    <property type="component" value="Unassembled WGS sequence"/>
</dbReference>
<dbReference type="PANTHER" id="PTHR47955">
    <property type="entry name" value="CYTOCHROME P450 FAMILY 71 PROTEIN"/>
    <property type="match status" value="1"/>
</dbReference>
<dbReference type="GO" id="GO:0046872">
    <property type="term" value="F:metal ion binding"/>
    <property type="evidence" value="ECO:0007669"/>
    <property type="project" value="UniProtKB-KW"/>
</dbReference>
<gene>
    <name evidence="4" type="ORF">ACJRO7_009356</name>
</gene>
<dbReference type="EMBL" id="JBJKBG010000002">
    <property type="protein sequence ID" value="KAL3748113.1"/>
    <property type="molecule type" value="Genomic_DNA"/>
</dbReference>
<dbReference type="Pfam" id="PF00067">
    <property type="entry name" value="p450"/>
    <property type="match status" value="1"/>
</dbReference>
<dbReference type="Gene3D" id="1.10.630.10">
    <property type="entry name" value="Cytochrome P450"/>
    <property type="match status" value="1"/>
</dbReference>
<keyword evidence="5" id="KW-1185">Reference proteome</keyword>
<dbReference type="InterPro" id="IPR001128">
    <property type="entry name" value="Cyt_P450"/>
</dbReference>
<comment type="caution">
    <text evidence="4">The sequence shown here is derived from an EMBL/GenBank/DDBJ whole genome shotgun (WGS) entry which is preliminary data.</text>
</comment>
<reference evidence="4 5" key="1">
    <citation type="submission" date="2024-11" db="EMBL/GenBank/DDBJ databases">
        <title>Chromosome-level genome assembly of Eucalyptus globulus Labill. provides insights into its genome evolution.</title>
        <authorList>
            <person name="Li X."/>
        </authorList>
    </citation>
    <scope>NUCLEOTIDE SEQUENCE [LARGE SCALE GENOMIC DNA]</scope>
    <source>
        <strain evidence="4">CL2024</strain>
        <tissue evidence="4">Fresh tender leaves</tissue>
    </source>
</reference>
<evidence type="ECO:0000313" key="4">
    <source>
        <dbReference type="EMBL" id="KAL3748113.1"/>
    </source>
</evidence>
<evidence type="ECO:0000256" key="1">
    <source>
        <dbReference type="ARBA" id="ARBA00010617"/>
    </source>
</evidence>
<evidence type="ECO:0000256" key="2">
    <source>
        <dbReference type="ARBA" id="ARBA00022723"/>
    </source>
</evidence>
<organism evidence="4 5">
    <name type="scientific">Eucalyptus globulus</name>
    <name type="common">Tasmanian blue gum</name>
    <dbReference type="NCBI Taxonomy" id="34317"/>
    <lineage>
        <taxon>Eukaryota</taxon>
        <taxon>Viridiplantae</taxon>
        <taxon>Streptophyta</taxon>
        <taxon>Embryophyta</taxon>
        <taxon>Tracheophyta</taxon>
        <taxon>Spermatophyta</taxon>
        <taxon>Magnoliopsida</taxon>
        <taxon>eudicotyledons</taxon>
        <taxon>Gunneridae</taxon>
        <taxon>Pentapetalae</taxon>
        <taxon>rosids</taxon>
        <taxon>malvids</taxon>
        <taxon>Myrtales</taxon>
        <taxon>Myrtaceae</taxon>
        <taxon>Myrtoideae</taxon>
        <taxon>Eucalypteae</taxon>
        <taxon>Eucalyptus</taxon>
    </lineage>
</organism>
<dbReference type="PANTHER" id="PTHR47955:SF15">
    <property type="entry name" value="CYTOCHROME P450 71A2-LIKE"/>
    <property type="match status" value="1"/>
</dbReference>
<keyword evidence="2" id="KW-0479">Metal-binding</keyword>
<accession>A0ABD3L8H7</accession>
<name>A0ABD3L8H7_EUCGL</name>
<dbReference type="AlphaFoldDB" id="A0ABD3L8H7"/>
<dbReference type="InterPro" id="IPR036396">
    <property type="entry name" value="Cyt_P450_sf"/>
</dbReference>
<sequence>MEKIEQHRSVNLSNMFAMLMNDIICRVALGRKYGDDEQGKKFKGLLTELMDLLGTFNVGDFIPSLGWINKVTGLDAKVERVARVFDEFLNEVVEGHRRKMEEKSVGRGGEDRGDFVDVLLEIDKDKTVGFALGADSIKALILVSSLLFLHQPPHTLSILSF</sequence>
<evidence type="ECO:0000256" key="3">
    <source>
        <dbReference type="ARBA" id="ARBA00023004"/>
    </source>
</evidence>
<comment type="similarity">
    <text evidence="1">Belongs to the cytochrome P450 family.</text>
</comment>
<dbReference type="SUPFAM" id="SSF48264">
    <property type="entry name" value="Cytochrome P450"/>
    <property type="match status" value="1"/>
</dbReference>
<evidence type="ECO:0000313" key="5">
    <source>
        <dbReference type="Proteomes" id="UP001634007"/>
    </source>
</evidence>
<protein>
    <recommendedName>
        <fullName evidence="6">Cytochrome P450</fullName>
    </recommendedName>
</protein>